<dbReference type="Pfam" id="PF00485">
    <property type="entry name" value="PRK"/>
    <property type="match status" value="1"/>
</dbReference>
<dbReference type="SUPFAM" id="SSF52540">
    <property type="entry name" value="P-loop containing nucleoside triphosphate hydrolases"/>
    <property type="match status" value="1"/>
</dbReference>
<organism evidence="2 3">
    <name type="scientific">Asanoa hainanensis</name>
    <dbReference type="NCBI Taxonomy" id="560556"/>
    <lineage>
        <taxon>Bacteria</taxon>
        <taxon>Bacillati</taxon>
        <taxon>Actinomycetota</taxon>
        <taxon>Actinomycetes</taxon>
        <taxon>Micromonosporales</taxon>
        <taxon>Micromonosporaceae</taxon>
        <taxon>Asanoa</taxon>
    </lineage>
</organism>
<dbReference type="PANTHER" id="PTHR10285">
    <property type="entry name" value="URIDINE KINASE"/>
    <property type="match status" value="1"/>
</dbReference>
<evidence type="ECO:0000313" key="3">
    <source>
        <dbReference type="Proteomes" id="UP000198362"/>
    </source>
</evidence>
<gene>
    <name evidence="2" type="ORF">SAMN05421812_10877</name>
</gene>
<accession>A0A239NCG4</accession>
<dbReference type="GO" id="GO:0016301">
    <property type="term" value="F:kinase activity"/>
    <property type="evidence" value="ECO:0007669"/>
    <property type="project" value="UniProtKB-KW"/>
</dbReference>
<dbReference type="AlphaFoldDB" id="A0A239NCG4"/>
<dbReference type="GO" id="GO:0005524">
    <property type="term" value="F:ATP binding"/>
    <property type="evidence" value="ECO:0007669"/>
    <property type="project" value="InterPro"/>
</dbReference>
<protein>
    <submittedName>
        <fullName evidence="2">Uridine kinase</fullName>
    </submittedName>
</protein>
<reference evidence="2 3" key="1">
    <citation type="submission" date="2017-06" db="EMBL/GenBank/DDBJ databases">
        <authorList>
            <person name="Kim H.J."/>
            <person name="Triplett B.A."/>
        </authorList>
    </citation>
    <scope>NUCLEOTIDE SEQUENCE [LARGE SCALE GENOMIC DNA]</scope>
    <source>
        <strain evidence="2 3">CGMCC 4.5593</strain>
    </source>
</reference>
<sequence length="180" mass="19774">MKLVTLTGGAGAGKTTLAAAIGAGVVVHQDDYYHFADPGRGVWMPDENGVPRLDVGDPRSVDFTRLDHDVSDALETSALVIVEGMFAIDVRPTRPCVRLDVFVDLPADLRLARKIYRQCVEGDMPLHILLTNYLNHRRAAYERHVEPSRDRCDLVVDAQLPTEHLAATVRGLLRAVPTAP</sequence>
<dbReference type="EMBL" id="FZPH01000008">
    <property type="protein sequence ID" value="SNT51938.1"/>
    <property type="molecule type" value="Genomic_DNA"/>
</dbReference>
<dbReference type="Gene3D" id="3.40.50.300">
    <property type="entry name" value="P-loop containing nucleotide triphosphate hydrolases"/>
    <property type="match status" value="2"/>
</dbReference>
<dbReference type="Proteomes" id="UP000198362">
    <property type="component" value="Unassembled WGS sequence"/>
</dbReference>
<evidence type="ECO:0000259" key="1">
    <source>
        <dbReference type="Pfam" id="PF00485"/>
    </source>
</evidence>
<dbReference type="InterPro" id="IPR006083">
    <property type="entry name" value="PRK/URK"/>
</dbReference>
<dbReference type="InterPro" id="IPR027417">
    <property type="entry name" value="P-loop_NTPase"/>
</dbReference>
<name>A0A239NCG4_9ACTN</name>
<dbReference type="RefSeq" id="WP_089251214.1">
    <property type="nucleotide sequence ID" value="NZ_FZPH01000008.1"/>
</dbReference>
<keyword evidence="2" id="KW-0808">Transferase</keyword>
<proteinExistence type="predicted"/>
<keyword evidence="3" id="KW-1185">Reference proteome</keyword>
<evidence type="ECO:0000313" key="2">
    <source>
        <dbReference type="EMBL" id="SNT51938.1"/>
    </source>
</evidence>
<dbReference type="OrthoDB" id="9777642at2"/>
<keyword evidence="2" id="KW-0418">Kinase</keyword>
<feature type="domain" description="Phosphoribulokinase/uridine kinase" evidence="1">
    <location>
        <begin position="71"/>
        <end position="158"/>
    </location>
</feature>